<dbReference type="EMBL" id="CP019445">
    <property type="protein sequence ID" value="APZ06840.1"/>
    <property type="molecule type" value="Genomic_DNA"/>
</dbReference>
<sequence>MFSLCPVHNVARNVTVSLAINEALKQSRKLPDIVKVVIIKPDEGMKKECIFIDRGLLVSQGLNQVDGIVFYDRDKANKKMNDRITINKISHHLCSVCPECLKENLGLEVNA</sequence>
<reference evidence="1 2" key="1">
    <citation type="submission" date="2017-01" db="EMBL/GenBank/DDBJ databases">
        <authorList>
            <person name="Cao J.-M."/>
        </authorList>
    </citation>
    <scope>NUCLEOTIDE SEQUENCE [LARGE SCALE GENOMIC DNA]</scope>
    <source>
        <strain evidence="1 2">888-76</strain>
    </source>
</reference>
<dbReference type="AlphaFoldDB" id="A0A807LLB9"/>
<evidence type="ECO:0000313" key="1">
    <source>
        <dbReference type="EMBL" id="APZ06840.1"/>
    </source>
</evidence>
<evidence type="ECO:0000313" key="2">
    <source>
        <dbReference type="Proteomes" id="UP000187148"/>
    </source>
</evidence>
<keyword evidence="2" id="KW-1185">Reference proteome</keyword>
<dbReference type="Proteomes" id="UP000187148">
    <property type="component" value="Chromosome"/>
</dbReference>
<dbReference type="RefSeq" id="WP_054804201.1">
    <property type="nucleotide sequence ID" value="NZ_CP019445.1"/>
</dbReference>
<gene>
    <name evidence="1" type="ORF">BWI95_18235</name>
</gene>
<name>A0A807LLB9_9ENTR</name>
<dbReference type="KEGG" id="kco:BWI95_18235"/>
<protein>
    <submittedName>
        <fullName evidence="1">Uncharacterized protein</fullName>
    </submittedName>
</protein>
<proteinExistence type="predicted"/>
<accession>A0A807LLB9</accession>
<organism evidence="1 2">
    <name type="scientific">Kosakonia cowanii JCM 10956 = DSM 18146</name>
    <dbReference type="NCBI Taxonomy" id="1300165"/>
    <lineage>
        <taxon>Bacteria</taxon>
        <taxon>Pseudomonadati</taxon>
        <taxon>Pseudomonadota</taxon>
        <taxon>Gammaproteobacteria</taxon>
        <taxon>Enterobacterales</taxon>
        <taxon>Enterobacteriaceae</taxon>
        <taxon>Kosakonia</taxon>
    </lineage>
</organism>